<dbReference type="Gramene" id="scaffold_401041.1">
    <property type="protein sequence ID" value="scaffold_401041.1"/>
    <property type="gene ID" value="scaffold_401041.1"/>
</dbReference>
<accession>D7LFI1</accession>
<sequence length="55" mass="6446">MFKSFPAISGFEELFCERRNSEVPRTLFSPSQLDHLAFFLLQFDSAIEKPSKRIH</sequence>
<dbReference type="EMBL" id="GL348716">
    <property type="protein sequence ID" value="EFH55292.1"/>
    <property type="molecule type" value="Genomic_DNA"/>
</dbReference>
<name>D7LFI1_ARALL</name>
<evidence type="ECO:0000313" key="2">
    <source>
        <dbReference type="Proteomes" id="UP000008694"/>
    </source>
</evidence>
<dbReference type="AlphaFoldDB" id="D7LFI1"/>
<reference evidence="2" key="1">
    <citation type="journal article" date="2011" name="Nat. Genet.">
        <title>The Arabidopsis lyrata genome sequence and the basis of rapid genome size change.</title>
        <authorList>
            <person name="Hu T.T."/>
            <person name="Pattyn P."/>
            <person name="Bakker E.G."/>
            <person name="Cao J."/>
            <person name="Cheng J.-F."/>
            <person name="Clark R.M."/>
            <person name="Fahlgren N."/>
            <person name="Fawcett J.A."/>
            <person name="Grimwood J."/>
            <person name="Gundlach H."/>
            <person name="Haberer G."/>
            <person name="Hollister J.D."/>
            <person name="Ossowski S."/>
            <person name="Ottilar R.P."/>
            <person name="Salamov A.A."/>
            <person name="Schneeberger K."/>
            <person name="Spannagl M."/>
            <person name="Wang X."/>
            <person name="Yang L."/>
            <person name="Nasrallah M.E."/>
            <person name="Bergelson J."/>
            <person name="Carrington J.C."/>
            <person name="Gaut B.S."/>
            <person name="Schmutz J."/>
            <person name="Mayer K.F.X."/>
            <person name="Van de Peer Y."/>
            <person name="Grigoriev I.V."/>
            <person name="Nordborg M."/>
            <person name="Weigel D."/>
            <person name="Guo Y.-L."/>
        </authorList>
    </citation>
    <scope>NUCLEOTIDE SEQUENCE [LARGE SCALE GENOMIC DNA]</scope>
    <source>
        <strain evidence="2">cv. MN47</strain>
    </source>
</reference>
<evidence type="ECO:0000313" key="1">
    <source>
        <dbReference type="EMBL" id="EFH55292.1"/>
    </source>
</evidence>
<organism evidence="2">
    <name type="scientific">Arabidopsis lyrata subsp. lyrata</name>
    <name type="common">Lyre-leaved rock-cress</name>
    <dbReference type="NCBI Taxonomy" id="81972"/>
    <lineage>
        <taxon>Eukaryota</taxon>
        <taxon>Viridiplantae</taxon>
        <taxon>Streptophyta</taxon>
        <taxon>Embryophyta</taxon>
        <taxon>Tracheophyta</taxon>
        <taxon>Spermatophyta</taxon>
        <taxon>Magnoliopsida</taxon>
        <taxon>eudicotyledons</taxon>
        <taxon>Gunneridae</taxon>
        <taxon>Pentapetalae</taxon>
        <taxon>rosids</taxon>
        <taxon>malvids</taxon>
        <taxon>Brassicales</taxon>
        <taxon>Brassicaceae</taxon>
        <taxon>Camelineae</taxon>
        <taxon>Arabidopsis</taxon>
    </lineage>
</organism>
<protein>
    <submittedName>
        <fullName evidence="1">Expressed protein</fullName>
    </submittedName>
</protein>
<proteinExistence type="predicted"/>
<dbReference type="Proteomes" id="UP000008694">
    <property type="component" value="Unassembled WGS sequence"/>
</dbReference>
<dbReference type="HOGENOM" id="CLU_3035076_0_0_1"/>
<gene>
    <name evidence="1" type="ORF">ARALYDRAFT_901540</name>
</gene>
<keyword evidence="2" id="KW-1185">Reference proteome</keyword>